<feature type="domain" description="NlpC/P60" evidence="7">
    <location>
        <begin position="237"/>
        <end position="368"/>
    </location>
</feature>
<feature type="signal peptide" evidence="6">
    <location>
        <begin position="1"/>
        <end position="24"/>
    </location>
</feature>
<keyword evidence="4" id="KW-0788">Thiol protease</keyword>
<feature type="compositionally biased region" description="Polar residues" evidence="5">
    <location>
        <begin position="37"/>
        <end position="55"/>
    </location>
</feature>
<keyword evidence="3" id="KW-0378">Hydrolase</keyword>
<dbReference type="InterPro" id="IPR012854">
    <property type="entry name" value="Cu_amine_oxidase-like_N"/>
</dbReference>
<dbReference type="Pfam" id="PF00877">
    <property type="entry name" value="NLPC_P60"/>
    <property type="match status" value="1"/>
</dbReference>
<dbReference type="EMBL" id="JACVVD010000008">
    <property type="protein sequence ID" value="MBD0382721.1"/>
    <property type="molecule type" value="Genomic_DNA"/>
</dbReference>
<evidence type="ECO:0000313" key="8">
    <source>
        <dbReference type="EMBL" id="MBD0382721.1"/>
    </source>
</evidence>
<evidence type="ECO:0000256" key="6">
    <source>
        <dbReference type="SAM" id="SignalP"/>
    </source>
</evidence>
<feature type="region of interest" description="Disordered" evidence="5">
    <location>
        <begin position="176"/>
        <end position="196"/>
    </location>
</feature>
<comment type="similarity">
    <text evidence="1">Belongs to the peptidase C40 family.</text>
</comment>
<dbReference type="PROSITE" id="PS51257">
    <property type="entry name" value="PROKAR_LIPOPROTEIN"/>
    <property type="match status" value="1"/>
</dbReference>
<evidence type="ECO:0000256" key="4">
    <source>
        <dbReference type="ARBA" id="ARBA00022807"/>
    </source>
</evidence>
<dbReference type="InterPro" id="IPR038765">
    <property type="entry name" value="Papain-like_cys_pep_sf"/>
</dbReference>
<dbReference type="RefSeq" id="WP_188176508.1">
    <property type="nucleotide sequence ID" value="NZ_JACVVD010000008.1"/>
</dbReference>
<dbReference type="PANTHER" id="PTHR47053">
    <property type="entry name" value="MUREIN DD-ENDOPEPTIDASE MEPH-RELATED"/>
    <property type="match status" value="1"/>
</dbReference>
<evidence type="ECO:0000313" key="9">
    <source>
        <dbReference type="Proteomes" id="UP000650466"/>
    </source>
</evidence>
<dbReference type="SUPFAM" id="SSF54001">
    <property type="entry name" value="Cysteine proteinases"/>
    <property type="match status" value="1"/>
</dbReference>
<dbReference type="InterPro" id="IPR000064">
    <property type="entry name" value="NLP_P60_dom"/>
</dbReference>
<feature type="region of interest" description="Disordered" evidence="5">
    <location>
        <begin position="22"/>
        <end position="55"/>
    </location>
</feature>
<dbReference type="Proteomes" id="UP000650466">
    <property type="component" value="Unassembled WGS sequence"/>
</dbReference>
<keyword evidence="9" id="KW-1185">Reference proteome</keyword>
<gene>
    <name evidence="8" type="ORF">ICC18_21615</name>
</gene>
<keyword evidence="2" id="KW-0645">Protease</keyword>
<dbReference type="PROSITE" id="PS51935">
    <property type="entry name" value="NLPC_P60"/>
    <property type="match status" value="1"/>
</dbReference>
<dbReference type="Gene3D" id="3.90.1720.10">
    <property type="entry name" value="endopeptidase domain like (from Nostoc punctiforme)"/>
    <property type="match status" value="1"/>
</dbReference>
<dbReference type="InterPro" id="IPR051202">
    <property type="entry name" value="Peptidase_C40"/>
</dbReference>
<protein>
    <submittedName>
        <fullName evidence="8">C40 family peptidase</fullName>
    </submittedName>
</protein>
<dbReference type="SUPFAM" id="SSF55383">
    <property type="entry name" value="Copper amine oxidase, domain N"/>
    <property type="match status" value="1"/>
</dbReference>
<sequence length="369" mass="40802">MWKRLKAAAMGSLVVILATTTGCGNDRPTPNRAAPTASPTVQQGNGNNQTHQMSQEGQGMQMLSTNDAIVPIKAIENVNYVSAPEIIQILNFQSGWDDSNQKLMIGDNDANFELTMNSNKASKEGNEIQVSQPFIKQGDTAYIPVSALGDLFQEDMSFEVKDSQLVIHPTSVATIENEDDPDQQGITAELDFGEDPNDPFKGDEDATNPAAIGDLGTLDEQVWAPSGDEDAVPVLKNIDMNALIRRAKQYLGVKYRFGTGPYSQTGRFDCSTFTQYLFGKQGVKLPRVSRQQAALGTYVSRKNLRKGDLMFFYVPGRFRTNRTVGHVGIYMGNMKMIHSSPKPKNGVQITDINKPYWKKTYLRAKRVAY</sequence>
<comment type="caution">
    <text evidence="8">The sequence shown here is derived from an EMBL/GenBank/DDBJ whole genome shotgun (WGS) entry which is preliminary data.</text>
</comment>
<evidence type="ECO:0000256" key="2">
    <source>
        <dbReference type="ARBA" id="ARBA00022670"/>
    </source>
</evidence>
<dbReference type="Gene3D" id="3.30.457.10">
    <property type="entry name" value="Copper amine oxidase-like, N-terminal domain"/>
    <property type="match status" value="1"/>
</dbReference>
<keyword evidence="6" id="KW-0732">Signal</keyword>
<dbReference type="InterPro" id="IPR036582">
    <property type="entry name" value="Mao_N_sf"/>
</dbReference>
<organism evidence="8 9">
    <name type="scientific">Paenibacillus sedimenti</name>
    <dbReference type="NCBI Taxonomy" id="2770274"/>
    <lineage>
        <taxon>Bacteria</taxon>
        <taxon>Bacillati</taxon>
        <taxon>Bacillota</taxon>
        <taxon>Bacilli</taxon>
        <taxon>Bacillales</taxon>
        <taxon>Paenibacillaceae</taxon>
        <taxon>Paenibacillus</taxon>
    </lineage>
</organism>
<reference evidence="8" key="1">
    <citation type="submission" date="2020-09" db="EMBL/GenBank/DDBJ databases">
        <title>Draft Genome Sequence of Paenibacillus sp. WST5.</title>
        <authorList>
            <person name="Bao Z."/>
        </authorList>
    </citation>
    <scope>NUCLEOTIDE SEQUENCE</scope>
    <source>
        <strain evidence="8">WST5</strain>
    </source>
</reference>
<dbReference type="GO" id="GO:0006508">
    <property type="term" value="P:proteolysis"/>
    <property type="evidence" value="ECO:0007669"/>
    <property type="project" value="UniProtKB-KW"/>
</dbReference>
<evidence type="ECO:0000256" key="5">
    <source>
        <dbReference type="SAM" id="MobiDB-lite"/>
    </source>
</evidence>
<evidence type="ECO:0000256" key="3">
    <source>
        <dbReference type="ARBA" id="ARBA00022801"/>
    </source>
</evidence>
<accession>A0A926QKD8</accession>
<dbReference type="AlphaFoldDB" id="A0A926QKD8"/>
<feature type="chain" id="PRO_5038371457" evidence="6">
    <location>
        <begin position="25"/>
        <end position="369"/>
    </location>
</feature>
<dbReference type="GO" id="GO:0008234">
    <property type="term" value="F:cysteine-type peptidase activity"/>
    <property type="evidence" value="ECO:0007669"/>
    <property type="project" value="UniProtKB-KW"/>
</dbReference>
<name>A0A926QKD8_9BACL</name>
<dbReference type="Pfam" id="PF07833">
    <property type="entry name" value="Cu_amine_oxidN1"/>
    <property type="match status" value="1"/>
</dbReference>
<proteinExistence type="inferred from homology"/>
<evidence type="ECO:0000256" key="1">
    <source>
        <dbReference type="ARBA" id="ARBA00007074"/>
    </source>
</evidence>
<dbReference type="PANTHER" id="PTHR47053:SF1">
    <property type="entry name" value="MUREIN DD-ENDOPEPTIDASE MEPH-RELATED"/>
    <property type="match status" value="1"/>
</dbReference>
<evidence type="ECO:0000259" key="7">
    <source>
        <dbReference type="PROSITE" id="PS51935"/>
    </source>
</evidence>